<dbReference type="GO" id="GO:0006605">
    <property type="term" value="P:protein targeting"/>
    <property type="evidence" value="ECO:0007669"/>
    <property type="project" value="InterPro"/>
</dbReference>
<proteinExistence type="inferred from homology"/>
<comment type="subcellular location">
    <subcellularLocation>
        <location evidence="1">Membrane</location>
    </subcellularLocation>
</comment>
<accession>A0A3B0RHS4</accession>
<reference evidence="11" key="1">
    <citation type="submission" date="2018-06" db="EMBL/GenBank/DDBJ databases">
        <authorList>
            <person name="Zhirakovskaya E."/>
        </authorList>
    </citation>
    <scope>NUCLEOTIDE SEQUENCE</scope>
</reference>
<evidence type="ECO:0000256" key="1">
    <source>
        <dbReference type="ARBA" id="ARBA00004370"/>
    </source>
</evidence>
<keyword evidence="3" id="KW-1003">Cell membrane</keyword>
<evidence type="ECO:0008006" key="12">
    <source>
        <dbReference type="Google" id="ProtNLM"/>
    </source>
</evidence>
<dbReference type="GO" id="GO:0005886">
    <property type="term" value="C:plasma membrane"/>
    <property type="evidence" value="ECO:0007669"/>
    <property type="project" value="TreeGrafter"/>
</dbReference>
<dbReference type="HAMAP" id="MF_00422">
    <property type="entry name" value="SecE"/>
    <property type="match status" value="1"/>
</dbReference>
<dbReference type="PRINTS" id="PR01650">
    <property type="entry name" value="SECETRNLCASE"/>
</dbReference>
<keyword evidence="4 10" id="KW-0812">Transmembrane</keyword>
<dbReference type="PANTHER" id="PTHR33910:SF1">
    <property type="entry name" value="PROTEIN TRANSLOCASE SUBUNIT SECE"/>
    <property type="match status" value="1"/>
</dbReference>
<evidence type="ECO:0000256" key="10">
    <source>
        <dbReference type="SAM" id="Phobius"/>
    </source>
</evidence>
<gene>
    <name evidence="11" type="ORF">MNBD_ACTINO01-32</name>
</gene>
<dbReference type="Gene3D" id="1.20.5.1030">
    <property type="entry name" value="Preprotein translocase secy subunit"/>
    <property type="match status" value="1"/>
</dbReference>
<protein>
    <recommendedName>
        <fullName evidence="12">Protein translocase subunit SecE</fullName>
    </recommendedName>
</protein>
<evidence type="ECO:0000256" key="8">
    <source>
        <dbReference type="ARBA" id="ARBA00023136"/>
    </source>
</evidence>
<evidence type="ECO:0000256" key="6">
    <source>
        <dbReference type="ARBA" id="ARBA00022989"/>
    </source>
</evidence>
<keyword evidence="6 10" id="KW-1133">Transmembrane helix</keyword>
<evidence type="ECO:0000256" key="2">
    <source>
        <dbReference type="ARBA" id="ARBA00022448"/>
    </source>
</evidence>
<dbReference type="GO" id="GO:0009306">
    <property type="term" value="P:protein secretion"/>
    <property type="evidence" value="ECO:0007669"/>
    <property type="project" value="InterPro"/>
</dbReference>
<feature type="region of interest" description="Disordered" evidence="9">
    <location>
        <begin position="1"/>
        <end position="34"/>
    </location>
</feature>
<dbReference type="GO" id="GO:0006886">
    <property type="term" value="P:intracellular protein transport"/>
    <property type="evidence" value="ECO:0007669"/>
    <property type="project" value="InterPro"/>
</dbReference>
<dbReference type="InterPro" id="IPR001901">
    <property type="entry name" value="Translocase_SecE/Sec61-g"/>
</dbReference>
<dbReference type="Pfam" id="PF00584">
    <property type="entry name" value="SecE"/>
    <property type="match status" value="1"/>
</dbReference>
<name>A0A3B0RHS4_9ZZZZ</name>
<dbReference type="NCBIfam" id="TIGR00964">
    <property type="entry name" value="secE_bact"/>
    <property type="match status" value="1"/>
</dbReference>
<evidence type="ECO:0000256" key="7">
    <source>
        <dbReference type="ARBA" id="ARBA00023010"/>
    </source>
</evidence>
<keyword evidence="8 10" id="KW-0472">Membrane</keyword>
<feature type="compositionally biased region" description="Basic and acidic residues" evidence="9">
    <location>
        <begin position="1"/>
        <end position="25"/>
    </location>
</feature>
<dbReference type="PANTHER" id="PTHR33910">
    <property type="entry name" value="PROTEIN TRANSLOCASE SUBUNIT SECE"/>
    <property type="match status" value="1"/>
</dbReference>
<dbReference type="InterPro" id="IPR005807">
    <property type="entry name" value="SecE_bac"/>
</dbReference>
<dbReference type="EMBL" id="UOEI01000059">
    <property type="protein sequence ID" value="VAV91402.1"/>
    <property type="molecule type" value="Genomic_DNA"/>
</dbReference>
<keyword evidence="2" id="KW-0813">Transport</keyword>
<sequence length="101" mass="11951">MNREMRRLQAKEEERAKKKRADGSRPQKKSPKDQNLSIFARLKKYMREVRQEMKKVAWPSNEELMTYTVVVFGMTTILTIVVFGLDWAFNKLVLNVLDMLT</sequence>
<evidence type="ECO:0000256" key="4">
    <source>
        <dbReference type="ARBA" id="ARBA00022692"/>
    </source>
</evidence>
<keyword evidence="5" id="KW-0653">Protein transport</keyword>
<dbReference type="GO" id="GO:0043952">
    <property type="term" value="P:protein transport by the Sec complex"/>
    <property type="evidence" value="ECO:0007669"/>
    <property type="project" value="TreeGrafter"/>
</dbReference>
<evidence type="ECO:0000256" key="9">
    <source>
        <dbReference type="SAM" id="MobiDB-lite"/>
    </source>
</evidence>
<dbReference type="InterPro" id="IPR038379">
    <property type="entry name" value="SecE_sf"/>
</dbReference>
<organism evidence="11">
    <name type="scientific">hydrothermal vent metagenome</name>
    <dbReference type="NCBI Taxonomy" id="652676"/>
    <lineage>
        <taxon>unclassified sequences</taxon>
        <taxon>metagenomes</taxon>
        <taxon>ecological metagenomes</taxon>
    </lineage>
</organism>
<dbReference type="GO" id="GO:0008320">
    <property type="term" value="F:protein transmembrane transporter activity"/>
    <property type="evidence" value="ECO:0007669"/>
    <property type="project" value="InterPro"/>
</dbReference>
<feature type="transmembrane region" description="Helical" evidence="10">
    <location>
        <begin position="64"/>
        <end position="89"/>
    </location>
</feature>
<evidence type="ECO:0000256" key="5">
    <source>
        <dbReference type="ARBA" id="ARBA00022927"/>
    </source>
</evidence>
<keyword evidence="7" id="KW-0811">Translocation</keyword>
<evidence type="ECO:0000313" key="11">
    <source>
        <dbReference type="EMBL" id="VAV91402.1"/>
    </source>
</evidence>
<dbReference type="AlphaFoldDB" id="A0A3B0RHS4"/>
<evidence type="ECO:0000256" key="3">
    <source>
        <dbReference type="ARBA" id="ARBA00022475"/>
    </source>
</evidence>